<sequence length="733" mass="81870">MPLKNPPIISVDHPLGFSPELVPEEPLKVGQDSKDSLSEHTLPTAVVNPEIHITDSTNEANTASTFKQEEKPNSAQCVNSNPSLSTLVEKSQSFNTHTNHVSISKVFLETPLSGLLSDNSVGQAILETLTNNLPEYEDIFERLMNKKAVLLLPQSPLSDWTTIKEIDRGIIENHVIVVQKWQRDSPIATLSGLKGYVQKEKNFLLDLNVPDIEEEISSDSSDTRRSIFGIFSKPKRMNKCINVRVRYANLYVAWMDGFVVASIIQNPISSEFQHIIPDLRTAHLEEEKPMVWDLLTKDMNRFIQKMQSRRNIPVQESVESFRKFIERASSTIENEHLSEKDEDQLIEWVERLLALELHPILFSPVSTDDQLKDQMLSSRIAALNIADLRLDHLGVTAEGEEHDHLMMMVEETGIELQRIDTIKAPADKIQVLVNCHHIITTSLDKYNQARASKGSSTTSSSADTILPLLIYTVVKSNPPNYVSNLRFIQRYRNPLKATQEYSYCLTNMMAVISFLENVDMVTLGLTSGAETSQPLLSSPVSDDYRVLSLPRNFGPLKVEKSDLLKESEERRNSLTDIKDGVETSMKAFSDAASNTSVVVGDGVRAITGVATGAVVGGSARALSGMVNLMGRFLYKESAQKPAFSVTSSQPLDESIAAEMASRLNPVDIDRITIGSNSSNSKISLNANAIDPPIKKYMECSPEELRIYEIQELLSDYKRMGNIINELLELQRQE</sequence>
<dbReference type="Gene3D" id="1.20.1050.80">
    <property type="entry name" value="VPS9 domain"/>
    <property type="match status" value="1"/>
</dbReference>
<evidence type="ECO:0000313" key="2">
    <source>
        <dbReference type="EMBL" id="KAK9766273.1"/>
    </source>
</evidence>
<accession>A0ABR2WXJ9</accession>
<name>A0ABR2WXJ9_9FUNG</name>
<dbReference type="EMBL" id="JASJQH010000171">
    <property type="protein sequence ID" value="KAK9766273.1"/>
    <property type="molecule type" value="Genomic_DNA"/>
</dbReference>
<dbReference type="Gene3D" id="1.10.246.120">
    <property type="match status" value="1"/>
</dbReference>
<protein>
    <recommendedName>
        <fullName evidence="1">VPS9 domain-containing protein</fullName>
    </recommendedName>
</protein>
<dbReference type="InterPro" id="IPR037191">
    <property type="entry name" value="VPS9_dom_sf"/>
</dbReference>
<dbReference type="PANTHER" id="PTHR23101:SF97">
    <property type="entry name" value="DOMAIN PROTEIN, PUTATIVE (AFU_ORTHOLOGUE AFUA_2G10890)-RELATED"/>
    <property type="match status" value="1"/>
</dbReference>
<comment type="caution">
    <text evidence="2">The sequence shown here is derived from an EMBL/GenBank/DDBJ whole genome shotgun (WGS) entry which is preliminary data.</text>
</comment>
<keyword evidence="3" id="KW-1185">Reference proteome</keyword>
<evidence type="ECO:0000313" key="3">
    <source>
        <dbReference type="Proteomes" id="UP001479436"/>
    </source>
</evidence>
<feature type="domain" description="VPS9" evidence="1">
    <location>
        <begin position="370"/>
        <end position="524"/>
    </location>
</feature>
<gene>
    <name evidence="2" type="ORF">K7432_004764</name>
</gene>
<dbReference type="SUPFAM" id="SSF109993">
    <property type="entry name" value="VPS9 domain"/>
    <property type="match status" value="1"/>
</dbReference>
<dbReference type="PANTHER" id="PTHR23101">
    <property type="entry name" value="RAB GDP/GTP EXCHANGE FACTOR"/>
    <property type="match status" value="1"/>
</dbReference>
<dbReference type="InterPro" id="IPR045046">
    <property type="entry name" value="Vps9-like"/>
</dbReference>
<dbReference type="SMART" id="SM00167">
    <property type="entry name" value="VPS9"/>
    <property type="match status" value="1"/>
</dbReference>
<dbReference type="Pfam" id="PF02204">
    <property type="entry name" value="VPS9"/>
    <property type="match status" value="1"/>
</dbReference>
<proteinExistence type="predicted"/>
<dbReference type="InterPro" id="IPR003123">
    <property type="entry name" value="VPS9"/>
</dbReference>
<evidence type="ECO:0000259" key="1">
    <source>
        <dbReference type="PROSITE" id="PS51205"/>
    </source>
</evidence>
<dbReference type="Proteomes" id="UP001479436">
    <property type="component" value="Unassembled WGS sequence"/>
</dbReference>
<dbReference type="PROSITE" id="PS51205">
    <property type="entry name" value="VPS9"/>
    <property type="match status" value="1"/>
</dbReference>
<reference evidence="2 3" key="1">
    <citation type="submission" date="2023-04" db="EMBL/GenBank/DDBJ databases">
        <title>Genome of Basidiobolus ranarum AG-B5.</title>
        <authorList>
            <person name="Stajich J.E."/>
            <person name="Carter-House D."/>
            <person name="Gryganskyi A."/>
        </authorList>
    </citation>
    <scope>NUCLEOTIDE SEQUENCE [LARGE SCALE GENOMIC DNA]</scope>
    <source>
        <strain evidence="2 3">AG-B5</strain>
    </source>
</reference>
<organism evidence="2 3">
    <name type="scientific">Basidiobolus ranarum</name>
    <dbReference type="NCBI Taxonomy" id="34480"/>
    <lineage>
        <taxon>Eukaryota</taxon>
        <taxon>Fungi</taxon>
        <taxon>Fungi incertae sedis</taxon>
        <taxon>Zoopagomycota</taxon>
        <taxon>Entomophthoromycotina</taxon>
        <taxon>Basidiobolomycetes</taxon>
        <taxon>Basidiobolales</taxon>
        <taxon>Basidiobolaceae</taxon>
        <taxon>Basidiobolus</taxon>
    </lineage>
</organism>